<dbReference type="EMBL" id="AHAT01006430">
    <property type="status" value="NOT_ANNOTATED_CDS"/>
    <property type="molecule type" value="Genomic_DNA"/>
</dbReference>
<protein>
    <recommendedName>
        <fullName evidence="1">Histone deacetylase domain-containing protein</fullName>
    </recommendedName>
</protein>
<dbReference type="PANTHER" id="PTHR10625">
    <property type="entry name" value="HISTONE DEACETYLASE HDAC1-RELATED"/>
    <property type="match status" value="1"/>
</dbReference>
<dbReference type="eggNOG" id="KOG1343">
    <property type="taxonomic scope" value="Eukaryota"/>
</dbReference>
<evidence type="ECO:0000313" key="2">
    <source>
        <dbReference type="Ensembl" id="ENSLOCP00000018175.1"/>
    </source>
</evidence>
<dbReference type="InterPro" id="IPR023696">
    <property type="entry name" value="Ureohydrolase_dom_sf"/>
</dbReference>
<name>W5NC16_LEPOC</name>
<dbReference type="PANTHER" id="PTHR10625:SF21">
    <property type="entry name" value="HISTONE DEACETYLASE 6"/>
    <property type="match status" value="1"/>
</dbReference>
<dbReference type="InterPro" id="IPR037138">
    <property type="entry name" value="His_deacetylse_dom_sf"/>
</dbReference>
<dbReference type="Gene3D" id="3.40.800.20">
    <property type="entry name" value="Histone deacetylase domain"/>
    <property type="match status" value="1"/>
</dbReference>
<feature type="domain" description="Histone deacetylase" evidence="1">
    <location>
        <begin position="1"/>
        <end position="88"/>
    </location>
</feature>
<evidence type="ECO:0000259" key="1">
    <source>
        <dbReference type="Pfam" id="PF00850"/>
    </source>
</evidence>
<accession>W5NC16</accession>
<reference evidence="2" key="2">
    <citation type="submission" date="2025-08" db="UniProtKB">
        <authorList>
            <consortium name="Ensembl"/>
        </authorList>
    </citation>
    <scope>IDENTIFICATION</scope>
</reference>
<dbReference type="Pfam" id="PF00850">
    <property type="entry name" value="Hist_deacetyl"/>
    <property type="match status" value="1"/>
</dbReference>
<dbReference type="STRING" id="7918.ENSLOCP00000018175"/>
<reference evidence="3" key="1">
    <citation type="submission" date="2011-12" db="EMBL/GenBank/DDBJ databases">
        <title>The Draft Genome of Lepisosteus oculatus.</title>
        <authorList>
            <consortium name="The Broad Institute Genome Assembly &amp; Analysis Group"/>
            <consortium name="Computational R&amp;D Group"/>
            <consortium name="and Sequencing Platform"/>
            <person name="Di Palma F."/>
            <person name="Alfoldi J."/>
            <person name="Johnson J."/>
            <person name="Berlin A."/>
            <person name="Gnerre S."/>
            <person name="Jaffe D."/>
            <person name="MacCallum I."/>
            <person name="Young S."/>
            <person name="Walker B.J."/>
            <person name="Lander E.S."/>
            <person name="Lindblad-Toh K."/>
        </authorList>
    </citation>
    <scope>NUCLEOTIDE SEQUENCE [LARGE SCALE GENOMIC DNA]</scope>
</reference>
<reference evidence="2" key="3">
    <citation type="submission" date="2025-09" db="UniProtKB">
        <authorList>
            <consortium name="Ensembl"/>
        </authorList>
    </citation>
    <scope>IDENTIFICATION</scope>
</reference>
<dbReference type="AlphaFoldDB" id="W5NC16"/>
<proteinExistence type="predicted"/>
<dbReference type="OMA" id="ICDCSHE"/>
<dbReference type="SUPFAM" id="SSF52768">
    <property type="entry name" value="Arginase/deacetylase"/>
    <property type="match status" value="1"/>
</dbReference>
<dbReference type="GeneTree" id="ENSGT00940000159563"/>
<dbReference type="Bgee" id="ENSLOCG00000014762">
    <property type="expression patterns" value="Expressed in camera-type eye and 13 other cell types or tissues"/>
</dbReference>
<keyword evidence="3" id="KW-1185">Reference proteome</keyword>
<dbReference type="InParanoid" id="W5NC16"/>
<dbReference type="HOGENOM" id="CLU_2222325_0_0_1"/>
<sequence length="106" mass="11044">MKDADYIAAFQQLLLPVAYEFQPQLVLVAAGFDAVIGDPKGGMAASPQCFSVLTHLLQGLAQGRVLLALEGGYNLQSTAEGACACLRSLLGDPCPRLAPPGAPCDR</sequence>
<dbReference type="Proteomes" id="UP000018468">
    <property type="component" value="Linkage group LG1"/>
</dbReference>
<evidence type="ECO:0000313" key="3">
    <source>
        <dbReference type="Proteomes" id="UP000018468"/>
    </source>
</evidence>
<dbReference type="InterPro" id="IPR023801">
    <property type="entry name" value="His_deacetylse_dom"/>
</dbReference>
<dbReference type="Ensembl" id="ENSLOCT00000018207.1">
    <property type="protein sequence ID" value="ENSLOCP00000018175.1"/>
    <property type="gene ID" value="ENSLOCG00000014762.1"/>
</dbReference>
<organism evidence="2 3">
    <name type="scientific">Lepisosteus oculatus</name>
    <name type="common">Spotted gar</name>
    <dbReference type="NCBI Taxonomy" id="7918"/>
    <lineage>
        <taxon>Eukaryota</taxon>
        <taxon>Metazoa</taxon>
        <taxon>Chordata</taxon>
        <taxon>Craniata</taxon>
        <taxon>Vertebrata</taxon>
        <taxon>Euteleostomi</taxon>
        <taxon>Actinopterygii</taxon>
        <taxon>Neopterygii</taxon>
        <taxon>Holostei</taxon>
        <taxon>Semionotiformes</taxon>
        <taxon>Lepisosteidae</taxon>
        <taxon>Lepisosteus</taxon>
    </lineage>
</organism>